<feature type="domain" description="SecDF P1 head subdomain" evidence="2">
    <location>
        <begin position="50"/>
        <end position="103"/>
    </location>
</feature>
<dbReference type="Gene3D" id="3.30.1360.200">
    <property type="match status" value="1"/>
</dbReference>
<dbReference type="RefSeq" id="WP_110658074.1">
    <property type="nucleotide sequence ID" value="NZ_PDLL01000032.1"/>
</dbReference>
<name>A0A2W0ETJ3_PSEJE</name>
<keyword evidence="1" id="KW-0732">Signal</keyword>
<comment type="caution">
    <text evidence="3">The sequence shown here is derived from an EMBL/GenBank/DDBJ whole genome shotgun (WGS) entry which is preliminary data.</text>
</comment>
<dbReference type="AlphaFoldDB" id="A0A2W0ETJ3"/>
<feature type="signal peptide" evidence="1">
    <location>
        <begin position="1"/>
        <end position="22"/>
    </location>
</feature>
<dbReference type="Proteomes" id="UP000247437">
    <property type="component" value="Unassembled WGS sequence"/>
</dbReference>
<feature type="chain" id="PRO_5016154489" description="SecDF P1 head subdomain domain-containing protein" evidence="1">
    <location>
        <begin position="23"/>
        <end position="122"/>
    </location>
</feature>
<dbReference type="EMBL" id="PDLL01000032">
    <property type="protein sequence ID" value="PYY71679.1"/>
    <property type="molecule type" value="Genomic_DNA"/>
</dbReference>
<dbReference type="OrthoDB" id="6638504at2"/>
<reference evidence="3 4" key="1">
    <citation type="journal article" date="2018" name="Appl. Microbiol. Biotechnol.">
        <title>Characterization of the caprolactam degradation pathway in Pseudomonas jessenii using mass spectrometry-based proteomics.</title>
        <authorList>
            <person name="Otzen M."/>
            <person name="Palacio C."/>
            <person name="Janssen D.B."/>
        </authorList>
    </citation>
    <scope>NUCLEOTIDE SEQUENCE [LARGE SCALE GENOMIC DNA]</scope>
    <source>
        <strain evidence="3 4">GO3</strain>
    </source>
</reference>
<dbReference type="InterPro" id="IPR054384">
    <property type="entry name" value="SecDF_P1_head"/>
</dbReference>
<accession>A0A2W0ETJ3</accession>
<evidence type="ECO:0000313" key="4">
    <source>
        <dbReference type="Proteomes" id="UP000247437"/>
    </source>
</evidence>
<evidence type="ECO:0000256" key="1">
    <source>
        <dbReference type="SAM" id="SignalP"/>
    </source>
</evidence>
<dbReference type="Pfam" id="PF22599">
    <property type="entry name" value="SecDF_P1_head"/>
    <property type="match status" value="1"/>
</dbReference>
<protein>
    <recommendedName>
        <fullName evidence="2">SecDF P1 head subdomain domain-containing protein</fullName>
    </recommendedName>
</protein>
<sequence>MKGSGKLLLVALAMTTALQCRAADFAFSSRSDFSEMNLQLKQAGESNPQFIDLQVTLSPEAQRRFTQVTREEMHQPLRLFINGVLVSTATIQSVISGPSLRIVVPSQIARDLLPSLLEPPIF</sequence>
<organism evidence="3 4">
    <name type="scientific">Pseudomonas jessenii</name>
    <dbReference type="NCBI Taxonomy" id="77298"/>
    <lineage>
        <taxon>Bacteria</taxon>
        <taxon>Pseudomonadati</taxon>
        <taxon>Pseudomonadota</taxon>
        <taxon>Gammaproteobacteria</taxon>
        <taxon>Pseudomonadales</taxon>
        <taxon>Pseudomonadaceae</taxon>
        <taxon>Pseudomonas</taxon>
    </lineage>
</organism>
<evidence type="ECO:0000259" key="2">
    <source>
        <dbReference type="Pfam" id="PF22599"/>
    </source>
</evidence>
<gene>
    <name evidence="3" type="ORF">CRX42_04960</name>
</gene>
<evidence type="ECO:0000313" key="3">
    <source>
        <dbReference type="EMBL" id="PYY71679.1"/>
    </source>
</evidence>
<proteinExistence type="predicted"/>